<dbReference type="SMART" id="SM01321">
    <property type="entry name" value="Y1_Tnp"/>
    <property type="match status" value="1"/>
</dbReference>
<dbReference type="InterPro" id="IPR036515">
    <property type="entry name" value="Transposase_17_sf"/>
</dbReference>
<organism evidence="2 3">
    <name type="scientific">Pseudanabaena yagii GIHE-NHR1</name>
    <dbReference type="NCBI Taxonomy" id="2722753"/>
    <lineage>
        <taxon>Bacteria</taxon>
        <taxon>Bacillati</taxon>
        <taxon>Cyanobacteriota</taxon>
        <taxon>Cyanophyceae</taxon>
        <taxon>Pseudanabaenales</taxon>
        <taxon>Pseudanabaenaceae</taxon>
        <taxon>Pseudanabaena</taxon>
        <taxon>Pseudanabaena yagii</taxon>
    </lineage>
</organism>
<evidence type="ECO:0000313" key="3">
    <source>
        <dbReference type="Proteomes" id="UP000738376"/>
    </source>
</evidence>
<dbReference type="NCBIfam" id="NF047646">
    <property type="entry name" value="REP_Tyr_transpos"/>
    <property type="match status" value="1"/>
</dbReference>
<name>A0ABX1LX63_9CYAN</name>
<dbReference type="EMBL" id="JAAVJL010000002">
    <property type="protein sequence ID" value="NMF59818.1"/>
    <property type="molecule type" value="Genomic_DNA"/>
</dbReference>
<gene>
    <name evidence="2" type="ORF">HC246_17780</name>
</gene>
<dbReference type="SUPFAM" id="SSF143422">
    <property type="entry name" value="Transposase IS200-like"/>
    <property type="match status" value="1"/>
</dbReference>
<dbReference type="PANTHER" id="PTHR36966">
    <property type="entry name" value="REP-ASSOCIATED TYROSINE TRANSPOSASE"/>
    <property type="match status" value="1"/>
</dbReference>
<protein>
    <submittedName>
        <fullName evidence="2">Transposase</fullName>
    </submittedName>
</protein>
<accession>A0ABX1LX63</accession>
<reference evidence="2 3" key="1">
    <citation type="submission" date="2020-03" db="EMBL/GenBank/DDBJ databases">
        <title>Draft Genome Sequence of 2-Methylisoborneol Producing Pseudanabaena yagii Strain GIHE-NHR1 Isolated from North Han River in South Korea.</title>
        <authorList>
            <person name="Jeong J."/>
        </authorList>
    </citation>
    <scope>NUCLEOTIDE SEQUENCE [LARGE SCALE GENOMIC DNA]</scope>
    <source>
        <strain evidence="2 3">GIHE-NHR1</strain>
    </source>
</reference>
<sequence length="159" mass="18846">MSYNPEIHHRRSIRLQGYDYTNAGIYFVTICCYQRQHLFGEIDNGEMKINAIGQIVSNLWQKIPQHFPNVELDGFILMPDHLHGIIIISESKEKSSLANIIQNFKSISSRKINRINKSYGISIWQRNYYERIVRTEQELKNLREYIENNPANWTDRDTE</sequence>
<feature type="domain" description="Transposase IS200-like" evidence="1">
    <location>
        <begin position="21"/>
        <end position="149"/>
    </location>
</feature>
<evidence type="ECO:0000259" key="1">
    <source>
        <dbReference type="SMART" id="SM01321"/>
    </source>
</evidence>
<comment type="caution">
    <text evidence="2">The sequence shown here is derived from an EMBL/GenBank/DDBJ whole genome shotgun (WGS) entry which is preliminary data.</text>
</comment>
<dbReference type="InterPro" id="IPR052715">
    <property type="entry name" value="RAYT_transposase"/>
</dbReference>
<evidence type="ECO:0000313" key="2">
    <source>
        <dbReference type="EMBL" id="NMF59818.1"/>
    </source>
</evidence>
<dbReference type="Gene3D" id="3.30.70.1290">
    <property type="entry name" value="Transposase IS200-like"/>
    <property type="match status" value="1"/>
</dbReference>
<keyword evidence="3" id="KW-1185">Reference proteome</keyword>
<dbReference type="Proteomes" id="UP000738376">
    <property type="component" value="Unassembled WGS sequence"/>
</dbReference>
<dbReference type="PANTHER" id="PTHR36966:SF1">
    <property type="entry name" value="REP-ASSOCIATED TYROSINE TRANSPOSASE"/>
    <property type="match status" value="1"/>
</dbReference>
<dbReference type="InterPro" id="IPR002686">
    <property type="entry name" value="Transposase_17"/>
</dbReference>
<dbReference type="Pfam" id="PF01797">
    <property type="entry name" value="Y1_Tnp"/>
    <property type="match status" value="1"/>
</dbReference>
<proteinExistence type="predicted"/>
<dbReference type="RefSeq" id="WP_169364803.1">
    <property type="nucleotide sequence ID" value="NZ_JAAVJL010000002.1"/>
</dbReference>